<dbReference type="AlphaFoldDB" id="A0A931BU97"/>
<reference evidence="3" key="1">
    <citation type="submission" date="2020-11" db="EMBL/GenBank/DDBJ databases">
        <authorList>
            <person name="Kim M.K."/>
        </authorList>
    </citation>
    <scope>NUCLEOTIDE SEQUENCE</scope>
    <source>
        <strain evidence="3">BT350</strain>
    </source>
</reference>
<dbReference type="InterPro" id="IPR050445">
    <property type="entry name" value="Bact_polysacc_biosynth/exp"/>
</dbReference>
<dbReference type="RefSeq" id="WP_196271901.1">
    <property type="nucleotide sequence ID" value="NZ_JADQDO010000004.1"/>
</dbReference>
<keyword evidence="2" id="KW-0067">ATP-binding</keyword>
<dbReference type="SUPFAM" id="SSF52540">
    <property type="entry name" value="P-loop containing nucleoside triphosphate hydrolases"/>
    <property type="match status" value="1"/>
</dbReference>
<keyword evidence="4" id="KW-1185">Reference proteome</keyword>
<protein>
    <submittedName>
        <fullName evidence="3">CpsD/CapB family tyrosine-protein kinase</fullName>
    </submittedName>
</protein>
<dbReference type="InterPro" id="IPR027417">
    <property type="entry name" value="P-loop_NTPase"/>
</dbReference>
<dbReference type="PANTHER" id="PTHR32309:SF13">
    <property type="entry name" value="FERRIC ENTEROBACTIN TRANSPORT PROTEIN FEPE"/>
    <property type="match status" value="1"/>
</dbReference>
<evidence type="ECO:0000256" key="1">
    <source>
        <dbReference type="ARBA" id="ARBA00022741"/>
    </source>
</evidence>
<proteinExistence type="predicted"/>
<dbReference type="Proteomes" id="UP000599312">
    <property type="component" value="Unassembled WGS sequence"/>
</dbReference>
<accession>A0A931BU97</accession>
<evidence type="ECO:0000313" key="3">
    <source>
        <dbReference type="EMBL" id="MBF9233920.1"/>
    </source>
</evidence>
<dbReference type="GO" id="GO:0004713">
    <property type="term" value="F:protein tyrosine kinase activity"/>
    <property type="evidence" value="ECO:0007669"/>
    <property type="project" value="TreeGrafter"/>
</dbReference>
<gene>
    <name evidence="3" type="ORF">I2H38_11080</name>
</gene>
<keyword evidence="3" id="KW-0418">Kinase</keyword>
<dbReference type="InterPro" id="IPR005702">
    <property type="entry name" value="Wzc-like_C"/>
</dbReference>
<dbReference type="PANTHER" id="PTHR32309">
    <property type="entry name" value="TYROSINE-PROTEIN KINASE"/>
    <property type="match status" value="1"/>
</dbReference>
<sequence length="266" mass="29331">MERPQAAVEKSEREKALFVFPEVAMSSSPRASGDEMWTRLPQVNLDKKRVAQKRIVTLDRSDNANFTFDILRTKILKTLRQNNWTSVAITSPTQGCGKTLVGLNLAFSFANLKDCRTVLVDLDLRRPQVGGTLGVEKIYSMERFLKGASSIEETFVRYGDNLAIGANGQPVSYAAELLQSPDTARILSSLKDRLKPDILLFDLPPMQVNDDVLALLPNVDCAILVVAAEASTLGEVDICERSLSAESNFLGVVLNKCHFGPDEHGY</sequence>
<name>A0A931BU97_9HYPH</name>
<organism evidence="3 4">
    <name type="scientific">Microvirga alba</name>
    <dbReference type="NCBI Taxonomy" id="2791025"/>
    <lineage>
        <taxon>Bacteria</taxon>
        <taxon>Pseudomonadati</taxon>
        <taxon>Pseudomonadota</taxon>
        <taxon>Alphaproteobacteria</taxon>
        <taxon>Hyphomicrobiales</taxon>
        <taxon>Methylobacteriaceae</taxon>
        <taxon>Microvirga</taxon>
    </lineage>
</organism>
<evidence type="ECO:0000313" key="4">
    <source>
        <dbReference type="Proteomes" id="UP000599312"/>
    </source>
</evidence>
<comment type="caution">
    <text evidence="3">The sequence shown here is derived from an EMBL/GenBank/DDBJ whole genome shotgun (WGS) entry which is preliminary data.</text>
</comment>
<keyword evidence="3" id="KW-0808">Transferase</keyword>
<evidence type="ECO:0000256" key="2">
    <source>
        <dbReference type="ARBA" id="ARBA00022840"/>
    </source>
</evidence>
<keyword evidence="1" id="KW-0547">Nucleotide-binding</keyword>
<dbReference type="GO" id="GO:0005886">
    <property type="term" value="C:plasma membrane"/>
    <property type="evidence" value="ECO:0007669"/>
    <property type="project" value="TreeGrafter"/>
</dbReference>
<dbReference type="Gene3D" id="3.40.50.300">
    <property type="entry name" value="P-loop containing nucleotide triphosphate hydrolases"/>
    <property type="match status" value="1"/>
</dbReference>
<dbReference type="EMBL" id="JADQDO010000004">
    <property type="protein sequence ID" value="MBF9233920.1"/>
    <property type="molecule type" value="Genomic_DNA"/>
</dbReference>
<dbReference type="CDD" id="cd05387">
    <property type="entry name" value="BY-kinase"/>
    <property type="match status" value="1"/>
</dbReference>